<dbReference type="PANTHER" id="PTHR30469">
    <property type="entry name" value="MULTIDRUG RESISTANCE PROTEIN MDTA"/>
    <property type="match status" value="1"/>
</dbReference>
<dbReference type="Gene3D" id="2.40.30.170">
    <property type="match status" value="1"/>
</dbReference>
<evidence type="ECO:0000256" key="1">
    <source>
        <dbReference type="ARBA" id="ARBA00009477"/>
    </source>
</evidence>
<dbReference type="EMBL" id="JAXOJX010000011">
    <property type="protein sequence ID" value="MDZ5456700.1"/>
    <property type="molecule type" value="Genomic_DNA"/>
</dbReference>
<evidence type="ECO:0000259" key="2">
    <source>
        <dbReference type="Pfam" id="PF25954"/>
    </source>
</evidence>
<dbReference type="NCBIfam" id="TIGR01730">
    <property type="entry name" value="RND_mfp"/>
    <property type="match status" value="1"/>
</dbReference>
<dbReference type="InterPro" id="IPR058792">
    <property type="entry name" value="Beta-barrel_RND_2"/>
</dbReference>
<comment type="similarity">
    <text evidence="1">Belongs to the membrane fusion protein (MFP) (TC 8.A.1) family.</text>
</comment>
<dbReference type="Pfam" id="PF25954">
    <property type="entry name" value="Beta-barrel_RND_2"/>
    <property type="match status" value="1"/>
</dbReference>
<gene>
    <name evidence="3" type="ORF">SM757_08935</name>
</gene>
<accession>A0ABU5IC66</accession>
<organism evidence="3 4">
    <name type="scientific">Azohydromonas lata</name>
    <dbReference type="NCBI Taxonomy" id="45677"/>
    <lineage>
        <taxon>Bacteria</taxon>
        <taxon>Pseudomonadati</taxon>
        <taxon>Pseudomonadota</taxon>
        <taxon>Betaproteobacteria</taxon>
        <taxon>Burkholderiales</taxon>
        <taxon>Sphaerotilaceae</taxon>
        <taxon>Azohydromonas</taxon>
    </lineage>
</organism>
<dbReference type="Gene3D" id="2.40.50.100">
    <property type="match status" value="2"/>
</dbReference>
<proteinExistence type="inferred from homology"/>
<feature type="domain" description="CusB-like beta-barrel" evidence="2">
    <location>
        <begin position="188"/>
        <end position="262"/>
    </location>
</feature>
<evidence type="ECO:0000313" key="3">
    <source>
        <dbReference type="EMBL" id="MDZ5456700.1"/>
    </source>
</evidence>
<name>A0ABU5IC66_9BURK</name>
<protein>
    <submittedName>
        <fullName evidence="3">Efflux RND transporter periplasmic adaptor subunit</fullName>
    </submittedName>
</protein>
<keyword evidence="4" id="KW-1185">Reference proteome</keyword>
<dbReference type="InterPro" id="IPR006143">
    <property type="entry name" value="RND_pump_MFP"/>
</dbReference>
<dbReference type="PANTHER" id="PTHR30469:SF15">
    <property type="entry name" value="HLYD FAMILY OF SECRETION PROTEINS"/>
    <property type="match status" value="1"/>
</dbReference>
<dbReference type="RefSeq" id="WP_169805931.1">
    <property type="nucleotide sequence ID" value="NZ_JAXOJX010000011.1"/>
</dbReference>
<dbReference type="Proteomes" id="UP001293718">
    <property type="component" value="Unassembled WGS sequence"/>
</dbReference>
<dbReference type="SUPFAM" id="SSF111369">
    <property type="entry name" value="HlyD-like secretion proteins"/>
    <property type="match status" value="1"/>
</dbReference>
<comment type="caution">
    <text evidence="3">The sequence shown here is derived from an EMBL/GenBank/DDBJ whole genome shotgun (WGS) entry which is preliminary data.</text>
</comment>
<evidence type="ECO:0000313" key="4">
    <source>
        <dbReference type="Proteomes" id="UP001293718"/>
    </source>
</evidence>
<sequence>MALLSAAATGVWAQDADFVGIVYPLRDLTLSVHVGGVVDQVLVTVGQRVKPGQALLRQDARLQQVEQERRRIIVKDTSEQAAVEQRRSILDGLVKDASDLYEAAGTVSREEVMKLRMELEATGGRAEQLRESKKREGAELELARREQALRVLNAPIAGVITMIKVHPGEWAAPGDGVVRLVDESVCELRVNVSQAAARKLSEGARLSVRLDDPAVKEPQAGRVSFVSPVVDAASSLVEVRVHIPNPERRIRPGVKARLRVESVS</sequence>
<reference evidence="3 4" key="1">
    <citation type="submission" date="2023-11" db="EMBL/GenBank/DDBJ databases">
        <title>Draft genome of Azohydromonas lata strain H1 (DSM1123), a polyhydroxyalkanoate producer.</title>
        <authorList>
            <person name="Traversa D."/>
            <person name="D'Addabbo P."/>
            <person name="Pazzani C."/>
            <person name="Manzari C."/>
            <person name="Chiara M."/>
            <person name="Scrascia M."/>
        </authorList>
    </citation>
    <scope>NUCLEOTIDE SEQUENCE [LARGE SCALE GENOMIC DNA]</scope>
    <source>
        <strain evidence="3 4">H1</strain>
    </source>
</reference>